<evidence type="ECO:0000259" key="2">
    <source>
        <dbReference type="SMART" id="SM01205"/>
    </source>
</evidence>
<evidence type="ECO:0000313" key="3">
    <source>
        <dbReference type="EMBL" id="KAF6165089.1"/>
    </source>
</evidence>
<dbReference type="EMBL" id="JACGCM010000859">
    <property type="protein sequence ID" value="KAF6165089.1"/>
    <property type="molecule type" value="Genomic_DNA"/>
</dbReference>
<feature type="transmembrane region" description="Helical" evidence="1">
    <location>
        <begin position="187"/>
        <end position="206"/>
    </location>
</feature>
<dbReference type="PANTHER" id="PTHR12741">
    <property type="entry name" value="LYST-INTERACTING PROTEIN LIP5 DOPAMINE RESPONSIVE PROTEIN DRG-1"/>
    <property type="match status" value="1"/>
</dbReference>
<protein>
    <recommendedName>
        <fullName evidence="2">1,3-beta-glucan synthase component FKS1-like domain-containing protein</fullName>
    </recommendedName>
</protein>
<sequence length="257" mass="29843">MAYELYGVLSGAINLTTGEKVTPVYGGGSESFLKFVVTPIYNVVYEEAAKNKNGTADHSKWRNYDDLNEYFWSPNCFQLGWPIRLDHDFFCVQPSSDRNAMQSKLSIKKLVPFRQCGQQQRSLKASDFSNTVIDMDIETLGCEDELRPHLVHQQVSVDEDQGQRWLGKTNFVEIRSFWQIFRSFDRMWSFFILALQAMIIMAWHGLGSPLDMFNANIFEDIMSIFITSAVLNLIHDLTLYWQLGNTVLRRIQLDWRK</sequence>
<keyword evidence="1" id="KW-0472">Membrane</keyword>
<organism evidence="3 4">
    <name type="scientific">Kingdonia uniflora</name>
    <dbReference type="NCBI Taxonomy" id="39325"/>
    <lineage>
        <taxon>Eukaryota</taxon>
        <taxon>Viridiplantae</taxon>
        <taxon>Streptophyta</taxon>
        <taxon>Embryophyta</taxon>
        <taxon>Tracheophyta</taxon>
        <taxon>Spermatophyta</taxon>
        <taxon>Magnoliopsida</taxon>
        <taxon>Ranunculales</taxon>
        <taxon>Circaeasteraceae</taxon>
        <taxon>Kingdonia</taxon>
    </lineage>
</organism>
<dbReference type="SMART" id="SM01205">
    <property type="entry name" value="FKS1_dom1"/>
    <property type="match status" value="1"/>
</dbReference>
<evidence type="ECO:0000256" key="1">
    <source>
        <dbReference type="SAM" id="Phobius"/>
    </source>
</evidence>
<dbReference type="GO" id="GO:0046527">
    <property type="term" value="F:glucosyltransferase activity"/>
    <property type="evidence" value="ECO:0007669"/>
    <property type="project" value="TreeGrafter"/>
</dbReference>
<evidence type="ECO:0000313" key="4">
    <source>
        <dbReference type="Proteomes" id="UP000541444"/>
    </source>
</evidence>
<feature type="transmembrane region" description="Helical" evidence="1">
    <location>
        <begin position="221"/>
        <end position="241"/>
    </location>
</feature>
<dbReference type="Proteomes" id="UP000541444">
    <property type="component" value="Unassembled WGS sequence"/>
</dbReference>
<reference evidence="3 4" key="1">
    <citation type="journal article" date="2020" name="IScience">
        <title>Genome Sequencing of the Endangered Kingdonia uniflora (Circaeasteraceae, Ranunculales) Reveals Potential Mechanisms of Evolutionary Specialization.</title>
        <authorList>
            <person name="Sun Y."/>
            <person name="Deng T."/>
            <person name="Zhang A."/>
            <person name="Moore M.J."/>
            <person name="Landis J.B."/>
            <person name="Lin N."/>
            <person name="Zhang H."/>
            <person name="Zhang X."/>
            <person name="Huang J."/>
            <person name="Zhang X."/>
            <person name="Sun H."/>
            <person name="Wang H."/>
        </authorList>
    </citation>
    <scope>NUCLEOTIDE SEQUENCE [LARGE SCALE GENOMIC DNA]</scope>
    <source>
        <strain evidence="3">TB1705</strain>
        <tissue evidence="3">Leaf</tissue>
    </source>
</reference>
<comment type="caution">
    <text evidence="3">The sequence shown here is derived from an EMBL/GenBank/DDBJ whole genome shotgun (WGS) entry which is preliminary data.</text>
</comment>
<dbReference type="InterPro" id="IPR026899">
    <property type="entry name" value="FKS1-like_dom1"/>
</dbReference>
<gene>
    <name evidence="3" type="ORF">GIB67_000673</name>
</gene>
<feature type="domain" description="1,3-beta-glucan synthase component FKS1-like" evidence="2">
    <location>
        <begin position="1"/>
        <end position="84"/>
    </location>
</feature>
<dbReference type="PANTHER" id="PTHR12741:SF22">
    <property type="entry name" value="CALLOSE SYNTHASE 8-RELATED"/>
    <property type="match status" value="1"/>
</dbReference>
<proteinExistence type="predicted"/>
<accession>A0A7J7NCV7</accession>
<keyword evidence="1" id="KW-1133">Transmembrane helix</keyword>
<dbReference type="OrthoDB" id="1880850at2759"/>
<dbReference type="AlphaFoldDB" id="A0A7J7NCV7"/>
<dbReference type="Pfam" id="PF14288">
    <property type="entry name" value="FKS1_dom1"/>
    <property type="match status" value="1"/>
</dbReference>
<name>A0A7J7NCV7_9MAGN</name>
<keyword evidence="1" id="KW-0812">Transmembrane</keyword>
<keyword evidence="4" id="KW-1185">Reference proteome</keyword>
<dbReference type="GO" id="GO:0005886">
    <property type="term" value="C:plasma membrane"/>
    <property type="evidence" value="ECO:0007669"/>
    <property type="project" value="TreeGrafter"/>
</dbReference>